<comment type="caution">
    <text evidence="8">The sequence shown here is derived from an EMBL/GenBank/DDBJ whole genome shotgun (WGS) entry which is preliminary data.</text>
</comment>
<comment type="similarity">
    <text evidence="2 4">Belongs to the Ninja family.</text>
</comment>
<comment type="subcellular location">
    <subcellularLocation>
        <location evidence="1 4">Nucleus</location>
    </subcellularLocation>
</comment>
<name>A0AA88W1B5_9ASTE</name>
<feature type="region of interest" description="Disordered" evidence="5">
    <location>
        <begin position="314"/>
        <end position="380"/>
    </location>
</feature>
<dbReference type="InterPro" id="IPR031307">
    <property type="entry name" value="Ninja_fam"/>
</dbReference>
<dbReference type="GO" id="GO:0045892">
    <property type="term" value="P:negative regulation of DNA-templated transcription"/>
    <property type="evidence" value="ECO:0007669"/>
    <property type="project" value="TreeGrafter"/>
</dbReference>
<feature type="compositionally biased region" description="Polar residues" evidence="5">
    <location>
        <begin position="332"/>
        <end position="345"/>
    </location>
</feature>
<evidence type="ECO:0000259" key="7">
    <source>
        <dbReference type="Pfam" id="PF16135"/>
    </source>
</evidence>
<comment type="function">
    <text evidence="4">Acts as a negative regulator of abscisic acid (ABA) response.</text>
</comment>
<feature type="domain" description="Ethylene-responsive binding factor-associated repression" evidence="6">
    <location>
        <begin position="18"/>
        <end position="39"/>
    </location>
</feature>
<dbReference type="Pfam" id="PF07897">
    <property type="entry name" value="EAR"/>
    <property type="match status" value="1"/>
</dbReference>
<proteinExistence type="inferred from homology"/>
<dbReference type="PANTHER" id="PTHR31413">
    <property type="entry name" value="AFP HOMOLOG 2"/>
    <property type="match status" value="1"/>
</dbReference>
<dbReference type="AlphaFoldDB" id="A0AA88W1B5"/>
<gene>
    <name evidence="8" type="ORF">RJ639_006403</name>
</gene>
<sequence length="439" mass="46234">MDCGMMVAKVGMEGGGVGEEDEIELSLGLSIGGSFRKSKPKWTDSCERSVADLKEERDSLSKDVLFDADTHADADGAMKRGIQATRRQKARVEREEKVKKGNRGVSVAKLSAGDGVELETASKKVKTEISGRNCVAKEEIKGLNLTLSYNGLLGYDYGSNPTAAGALSSCIAVVPVPVQYPYSSPPLNCAPCTNGYVYPFVMPVLAADNAGNDVGRSEKCVLGPAAYGSFRPYQRNVGDLGQNAASNGSPEPSCSAVSDHRSSSSQGGSSSNVESKSNHSQSERQQLQMLNASTESELRGSANSVELNELMHKAASPTKPSQEAELDAPVNNPLSSTGNQTNSTPPKEAIGITDNLSKSRAGKHNALPLPQMPCVSTTGNGPNGKTINGFLHRYTEGEVSIVCVCHGSSFSPAEFVEHAGGIDITHPLRHITVVTSAFG</sequence>
<accession>A0AA88W1B5</accession>
<reference evidence="8" key="1">
    <citation type="submission" date="2022-12" db="EMBL/GenBank/DDBJ databases">
        <title>Draft genome assemblies for two species of Escallonia (Escalloniales).</title>
        <authorList>
            <person name="Chanderbali A."/>
            <person name="Dervinis C."/>
            <person name="Anghel I."/>
            <person name="Soltis D."/>
            <person name="Soltis P."/>
            <person name="Zapata F."/>
        </authorList>
    </citation>
    <scope>NUCLEOTIDE SEQUENCE</scope>
    <source>
        <strain evidence="8">UCBG64.0493</strain>
        <tissue evidence="8">Leaf</tissue>
    </source>
</reference>
<protein>
    <recommendedName>
        <fullName evidence="4">Ninja-family protein</fullName>
    </recommendedName>
    <alternativeName>
        <fullName evidence="4">ABI-binding protein</fullName>
    </alternativeName>
</protein>
<evidence type="ECO:0000256" key="5">
    <source>
        <dbReference type="SAM" id="MobiDB-lite"/>
    </source>
</evidence>
<evidence type="ECO:0000259" key="6">
    <source>
        <dbReference type="Pfam" id="PF07897"/>
    </source>
</evidence>
<dbReference type="InterPro" id="IPR012463">
    <property type="entry name" value="Ninja_motif"/>
</dbReference>
<dbReference type="EMBL" id="JAVXUP010001001">
    <property type="protein sequence ID" value="KAK3017453.1"/>
    <property type="molecule type" value="Genomic_DNA"/>
</dbReference>
<evidence type="ECO:0000256" key="3">
    <source>
        <dbReference type="ARBA" id="ARBA00023242"/>
    </source>
</evidence>
<keyword evidence="3 4" id="KW-0539">Nucleus</keyword>
<dbReference type="GO" id="GO:0005634">
    <property type="term" value="C:nucleus"/>
    <property type="evidence" value="ECO:0007669"/>
    <property type="project" value="UniProtKB-SubCell"/>
</dbReference>
<evidence type="ECO:0000256" key="4">
    <source>
        <dbReference type="RuleBase" id="RU369029"/>
    </source>
</evidence>
<dbReference type="Proteomes" id="UP001188597">
    <property type="component" value="Unassembled WGS sequence"/>
</dbReference>
<evidence type="ECO:0000256" key="1">
    <source>
        <dbReference type="ARBA" id="ARBA00004123"/>
    </source>
</evidence>
<feature type="domain" description="Tify" evidence="7">
    <location>
        <begin position="399"/>
        <end position="433"/>
    </location>
</feature>
<dbReference type="PANTHER" id="PTHR31413:SF15">
    <property type="entry name" value="NINJA-FAMILY PROTEIN"/>
    <property type="match status" value="1"/>
</dbReference>
<feature type="compositionally biased region" description="Low complexity" evidence="5">
    <location>
        <begin position="263"/>
        <end position="280"/>
    </location>
</feature>
<evidence type="ECO:0000313" key="9">
    <source>
        <dbReference type="Proteomes" id="UP001188597"/>
    </source>
</evidence>
<evidence type="ECO:0000313" key="8">
    <source>
        <dbReference type="EMBL" id="KAK3017453.1"/>
    </source>
</evidence>
<organism evidence="8 9">
    <name type="scientific">Escallonia herrerae</name>
    <dbReference type="NCBI Taxonomy" id="1293975"/>
    <lineage>
        <taxon>Eukaryota</taxon>
        <taxon>Viridiplantae</taxon>
        <taxon>Streptophyta</taxon>
        <taxon>Embryophyta</taxon>
        <taxon>Tracheophyta</taxon>
        <taxon>Spermatophyta</taxon>
        <taxon>Magnoliopsida</taxon>
        <taxon>eudicotyledons</taxon>
        <taxon>Gunneridae</taxon>
        <taxon>Pentapetalae</taxon>
        <taxon>asterids</taxon>
        <taxon>campanulids</taxon>
        <taxon>Escalloniales</taxon>
        <taxon>Escalloniaceae</taxon>
        <taxon>Escallonia</taxon>
    </lineage>
</organism>
<dbReference type="GO" id="GO:0007165">
    <property type="term" value="P:signal transduction"/>
    <property type="evidence" value="ECO:0007669"/>
    <property type="project" value="InterPro"/>
</dbReference>
<keyword evidence="9" id="KW-1185">Reference proteome</keyword>
<feature type="region of interest" description="Disordered" evidence="5">
    <location>
        <begin position="238"/>
        <end position="286"/>
    </location>
</feature>
<dbReference type="InterPro" id="IPR032308">
    <property type="entry name" value="TDBD"/>
</dbReference>
<evidence type="ECO:0000256" key="2">
    <source>
        <dbReference type="ARBA" id="ARBA00006081"/>
    </source>
</evidence>
<feature type="compositionally biased region" description="Polar residues" evidence="5">
    <location>
        <begin position="243"/>
        <end position="256"/>
    </location>
</feature>
<dbReference type="Pfam" id="PF16135">
    <property type="entry name" value="TDBD"/>
    <property type="match status" value="1"/>
</dbReference>